<keyword evidence="6" id="KW-1185">Reference proteome</keyword>
<evidence type="ECO:0000313" key="6">
    <source>
        <dbReference type="Proteomes" id="UP001519287"/>
    </source>
</evidence>
<evidence type="ECO:0000259" key="4">
    <source>
        <dbReference type="PROSITE" id="PS01124"/>
    </source>
</evidence>
<keyword evidence="3" id="KW-0804">Transcription</keyword>
<dbReference type="SMART" id="SM00342">
    <property type="entry name" value="HTH_ARAC"/>
    <property type="match status" value="1"/>
</dbReference>
<dbReference type="EMBL" id="JAGGLB010000001">
    <property type="protein sequence ID" value="MBP1988611.1"/>
    <property type="molecule type" value="Genomic_DNA"/>
</dbReference>
<dbReference type="PANTHER" id="PTHR43280">
    <property type="entry name" value="ARAC-FAMILY TRANSCRIPTIONAL REGULATOR"/>
    <property type="match status" value="1"/>
</dbReference>
<dbReference type="Gene3D" id="1.10.10.60">
    <property type="entry name" value="Homeodomain-like"/>
    <property type="match status" value="2"/>
</dbReference>
<keyword evidence="2" id="KW-0238">DNA-binding</keyword>
<protein>
    <submittedName>
        <fullName evidence="5">YesN/AraC family two-component response regulator</fullName>
    </submittedName>
</protein>
<dbReference type="PANTHER" id="PTHR43280:SF28">
    <property type="entry name" value="HTH-TYPE TRANSCRIPTIONAL ACTIVATOR RHAS"/>
    <property type="match status" value="1"/>
</dbReference>
<dbReference type="InterPro" id="IPR009057">
    <property type="entry name" value="Homeodomain-like_sf"/>
</dbReference>
<dbReference type="PROSITE" id="PS01124">
    <property type="entry name" value="HTH_ARAC_FAMILY_2"/>
    <property type="match status" value="1"/>
</dbReference>
<dbReference type="Pfam" id="PF12833">
    <property type="entry name" value="HTH_18"/>
    <property type="match status" value="1"/>
</dbReference>
<keyword evidence="1" id="KW-0805">Transcription regulation</keyword>
<evidence type="ECO:0000256" key="1">
    <source>
        <dbReference type="ARBA" id="ARBA00023015"/>
    </source>
</evidence>
<dbReference type="InterPro" id="IPR018060">
    <property type="entry name" value="HTH_AraC"/>
</dbReference>
<name>A0ABS4IM15_9BACL</name>
<organism evidence="5 6">
    <name type="scientific">Paenibacillus eucommiae</name>
    <dbReference type="NCBI Taxonomy" id="1355755"/>
    <lineage>
        <taxon>Bacteria</taxon>
        <taxon>Bacillati</taxon>
        <taxon>Bacillota</taxon>
        <taxon>Bacilli</taxon>
        <taxon>Bacillales</taxon>
        <taxon>Paenibacillaceae</taxon>
        <taxon>Paenibacillus</taxon>
    </lineage>
</organism>
<dbReference type="SUPFAM" id="SSF46689">
    <property type="entry name" value="Homeodomain-like"/>
    <property type="match status" value="2"/>
</dbReference>
<accession>A0ABS4IM15</accession>
<gene>
    <name evidence="5" type="ORF">J2Z66_000206</name>
</gene>
<feature type="domain" description="HTH araC/xylS-type" evidence="4">
    <location>
        <begin position="144"/>
        <end position="242"/>
    </location>
</feature>
<evidence type="ECO:0000313" key="5">
    <source>
        <dbReference type="EMBL" id="MBP1988611.1"/>
    </source>
</evidence>
<dbReference type="PRINTS" id="PR00032">
    <property type="entry name" value="HTHARAC"/>
</dbReference>
<evidence type="ECO:0000256" key="3">
    <source>
        <dbReference type="ARBA" id="ARBA00023163"/>
    </source>
</evidence>
<dbReference type="InterPro" id="IPR020449">
    <property type="entry name" value="Tscrpt_reg_AraC-type_HTH"/>
</dbReference>
<dbReference type="Proteomes" id="UP001519287">
    <property type="component" value="Unassembled WGS sequence"/>
</dbReference>
<sequence length="244" mass="28454">MIELLLIVDDKNDVKASSADLVDWDWSAHSLIAKQQNRFAVYANAGNFEYLSRLFSEIMDMIARSRMSLKSVHNITIDLFSVISHLLKEMDTGIYTVTNGHFSYDTILNMKSLQEIHTWGQTIISDLVSFFESYRLNSASIVIKKAKEYILEQYSDDISLEQVAEHIFLNPVYFGRLFKKQTGCTFTDYLIQVRMKKAMELLQKPQYKVYEIAPLIGYKNTKYFIKIFKLFVGCTPTQYREKLR</sequence>
<comment type="caution">
    <text evidence="5">The sequence shown here is derived from an EMBL/GenBank/DDBJ whole genome shotgun (WGS) entry which is preliminary data.</text>
</comment>
<proteinExistence type="predicted"/>
<dbReference type="RefSeq" id="WP_209968738.1">
    <property type="nucleotide sequence ID" value="NZ_JAGGLB010000001.1"/>
</dbReference>
<reference evidence="5 6" key="1">
    <citation type="submission" date="2021-03" db="EMBL/GenBank/DDBJ databases">
        <title>Genomic Encyclopedia of Type Strains, Phase IV (KMG-IV): sequencing the most valuable type-strain genomes for metagenomic binning, comparative biology and taxonomic classification.</title>
        <authorList>
            <person name="Goeker M."/>
        </authorList>
    </citation>
    <scope>NUCLEOTIDE SEQUENCE [LARGE SCALE GENOMIC DNA]</scope>
    <source>
        <strain evidence="5 6">DSM 26048</strain>
    </source>
</reference>
<evidence type="ECO:0000256" key="2">
    <source>
        <dbReference type="ARBA" id="ARBA00023125"/>
    </source>
</evidence>